<dbReference type="SUPFAM" id="SSF81383">
    <property type="entry name" value="F-box domain"/>
    <property type="match status" value="2"/>
</dbReference>
<dbReference type="InterPro" id="IPR017451">
    <property type="entry name" value="F-box-assoc_interact_dom"/>
</dbReference>
<feature type="domain" description="F-box" evidence="1">
    <location>
        <begin position="621"/>
        <end position="661"/>
    </location>
</feature>
<dbReference type="CDD" id="cd22157">
    <property type="entry name" value="F-box_AtFBW1-like"/>
    <property type="match status" value="1"/>
</dbReference>
<feature type="domain" description="F-box" evidence="1">
    <location>
        <begin position="7"/>
        <end position="47"/>
    </location>
</feature>
<dbReference type="InterPro" id="IPR001810">
    <property type="entry name" value="F-box_dom"/>
</dbReference>
<gene>
    <name evidence="2" type="ORF">HID58_062787</name>
</gene>
<dbReference type="EMBL" id="JAGKQM010000014">
    <property type="protein sequence ID" value="KAH0886691.1"/>
    <property type="molecule type" value="Genomic_DNA"/>
</dbReference>
<evidence type="ECO:0000313" key="2">
    <source>
        <dbReference type="EMBL" id="KAH0886691.1"/>
    </source>
</evidence>
<comment type="caution">
    <text evidence="2">The sequence shown here is derived from an EMBL/GenBank/DDBJ whole genome shotgun (WGS) entry which is preliminary data.</text>
</comment>
<dbReference type="Gene3D" id="1.20.1280.50">
    <property type="match status" value="2"/>
</dbReference>
<dbReference type="PANTHER" id="PTHR31672:SF13">
    <property type="entry name" value="F-BOX PROTEIN CPR30-LIKE"/>
    <property type="match status" value="1"/>
</dbReference>
<keyword evidence="3" id="KW-1185">Reference proteome</keyword>
<dbReference type="InterPro" id="IPR036047">
    <property type="entry name" value="F-box-like_dom_sf"/>
</dbReference>
<dbReference type="PANTHER" id="PTHR31672">
    <property type="entry name" value="BNACNNG10540D PROTEIN"/>
    <property type="match status" value="1"/>
</dbReference>
<dbReference type="Pfam" id="PF07734">
    <property type="entry name" value="FBA_1"/>
    <property type="match status" value="4"/>
</dbReference>
<dbReference type="Pfam" id="PF00646">
    <property type="entry name" value="F-box"/>
    <property type="match status" value="2"/>
</dbReference>
<sequence length="862" mass="100162">MTMITDLSLDLVEEILSKVPLTSLKAVKSTCKRWNTLSKDESFTKKHSAEEFPAFLNFDYCCSQRRFSVHRIHYNIEDLPCIKEIGKLHSPIKLHILHQCDGLLLGHAEDKLVVWNPSLAQTRWIELRNKRSVYKRRGLGRCAIGYDNNKNHKVLVRFYDVYDNNITNVKHEIYDFKSSSWRGHDIINPKRIRERGVSVKGNNYFVVEGKLLGFDFTKERFGPFMDLPFESSDDFEYDRIPYSCVRGDQLAVLFQRHLCDLVIWITTKIEPDAVSWSNFFKFDLKPFLGFDHGFKVRSFFIDKEKKIGVVCGTELKSHINEEKCYVVGEDGCYQAKTGKQYVFSYVPSWVQIQVPSSCGKRKGRDYSNTLSKDERFAKKHCRKSAKEFLMFLTFDDDWYEKRFNLHGIHDIKDWPCIKEIVNQCDGLLLCLAEGIGAKASGMGPTRWIELRNKYKATNRYAIGYDNNNNHKLLGLFHDEYDTNNIITKHEIYDFKSSSWRVLNIVTPRYFERTWKRKKLGQCMDLPFDTDDDDNKIPYSCVRGGQLAVLFQRAFELVIWITTKIEPDAVSWSNLFKEKKVAVVFGDYEDKFYAVGENGCYETKTEIERATLRETMTMITDLSLDLVEEILSKVSLTSLKAVKSTCKGWNTLSKDESFTKKHSAIEFPVFLTCKAYRFHRRFNLHRIHNIKDMPCIKDTESTSVTAYCYASMSGNSYFVVDGKILGFDFTREKFGPFLDLPFETHNKIPYSCVRGEQLAVLFQRHLYELVIWITTEIKPDAVSWSSFCKVDMKPFLGDHGFKVGSFVIDKEKKVAVVCGDCEERRDHIYKGQCYVVGEDGCYQEKTDMEDIVISYVPSLVQLQ</sequence>
<dbReference type="InterPro" id="IPR050796">
    <property type="entry name" value="SCF_F-box_component"/>
</dbReference>
<evidence type="ECO:0000259" key="1">
    <source>
        <dbReference type="SMART" id="SM00256"/>
    </source>
</evidence>
<protein>
    <recommendedName>
        <fullName evidence="1">F-box domain-containing protein</fullName>
    </recommendedName>
</protein>
<dbReference type="InterPro" id="IPR006527">
    <property type="entry name" value="F-box-assoc_dom_typ1"/>
</dbReference>
<reference evidence="2 3" key="1">
    <citation type="submission" date="2021-05" db="EMBL/GenBank/DDBJ databases">
        <title>Genome Assembly of Synthetic Allotetraploid Brassica napus Reveals Homoeologous Exchanges between Subgenomes.</title>
        <authorList>
            <person name="Davis J.T."/>
        </authorList>
    </citation>
    <scope>NUCLEOTIDE SEQUENCE [LARGE SCALE GENOMIC DNA]</scope>
    <source>
        <strain evidence="3">cv. Da-Ae</strain>
        <tissue evidence="2">Seedling</tissue>
    </source>
</reference>
<organism evidence="2 3">
    <name type="scientific">Brassica napus</name>
    <name type="common">Rape</name>
    <dbReference type="NCBI Taxonomy" id="3708"/>
    <lineage>
        <taxon>Eukaryota</taxon>
        <taxon>Viridiplantae</taxon>
        <taxon>Streptophyta</taxon>
        <taxon>Embryophyta</taxon>
        <taxon>Tracheophyta</taxon>
        <taxon>Spermatophyta</taxon>
        <taxon>Magnoliopsida</taxon>
        <taxon>eudicotyledons</taxon>
        <taxon>Gunneridae</taxon>
        <taxon>Pentapetalae</taxon>
        <taxon>rosids</taxon>
        <taxon>malvids</taxon>
        <taxon>Brassicales</taxon>
        <taxon>Brassicaceae</taxon>
        <taxon>Brassiceae</taxon>
        <taxon>Brassica</taxon>
    </lineage>
</organism>
<dbReference type="Proteomes" id="UP000824890">
    <property type="component" value="Unassembled WGS sequence"/>
</dbReference>
<proteinExistence type="predicted"/>
<dbReference type="NCBIfam" id="TIGR01640">
    <property type="entry name" value="F_box_assoc_1"/>
    <property type="match status" value="3"/>
</dbReference>
<dbReference type="SMART" id="SM00256">
    <property type="entry name" value="FBOX"/>
    <property type="match status" value="2"/>
</dbReference>
<evidence type="ECO:0000313" key="3">
    <source>
        <dbReference type="Proteomes" id="UP000824890"/>
    </source>
</evidence>
<name>A0ABQ8A2H7_BRANA</name>
<accession>A0ABQ8A2H7</accession>